<evidence type="ECO:0000256" key="21">
    <source>
        <dbReference type="ARBA" id="ARBA00024334"/>
    </source>
</evidence>
<keyword evidence="19" id="KW-0966">Cell projection</keyword>
<evidence type="ECO:0000256" key="27">
    <source>
        <dbReference type="RuleBase" id="RU000304"/>
    </source>
</evidence>
<comment type="catalytic activity">
    <reaction evidence="22">
        <text>L-threonyl-[protein] + ATP = O-phospho-L-threonyl-[protein] + ADP + H(+)</text>
        <dbReference type="Rhea" id="RHEA:46608"/>
        <dbReference type="Rhea" id="RHEA-COMP:11060"/>
        <dbReference type="Rhea" id="RHEA-COMP:11605"/>
        <dbReference type="ChEBI" id="CHEBI:15378"/>
        <dbReference type="ChEBI" id="CHEBI:30013"/>
        <dbReference type="ChEBI" id="CHEBI:30616"/>
        <dbReference type="ChEBI" id="CHEBI:61977"/>
        <dbReference type="ChEBI" id="CHEBI:456216"/>
        <dbReference type="EC" id="2.7.11.1"/>
    </reaction>
</comment>
<dbReference type="GO" id="GO:0005509">
    <property type="term" value="F:calcium ion binding"/>
    <property type="evidence" value="ECO:0007669"/>
    <property type="project" value="InterPro"/>
</dbReference>
<keyword evidence="16" id="KW-0472">Membrane</keyword>
<evidence type="ECO:0000256" key="2">
    <source>
        <dbReference type="ARBA" id="ARBA00004230"/>
    </source>
</evidence>
<comment type="cofactor">
    <cofactor evidence="1">
        <name>Mg(2+)</name>
        <dbReference type="ChEBI" id="CHEBI:18420"/>
    </cofactor>
</comment>
<evidence type="ECO:0000256" key="3">
    <source>
        <dbReference type="ARBA" id="ARBA00004342"/>
    </source>
</evidence>
<keyword evidence="13" id="KW-0418">Kinase</keyword>
<evidence type="ECO:0000256" key="9">
    <source>
        <dbReference type="ARBA" id="ARBA00022679"/>
    </source>
</evidence>
<evidence type="ECO:0000256" key="16">
    <source>
        <dbReference type="ARBA" id="ARBA00022870"/>
    </source>
</evidence>
<evidence type="ECO:0000256" key="8">
    <source>
        <dbReference type="ARBA" id="ARBA00022527"/>
    </source>
</evidence>
<evidence type="ECO:0000256" key="13">
    <source>
        <dbReference type="ARBA" id="ARBA00022777"/>
    </source>
</evidence>
<dbReference type="PROSITE" id="PS00107">
    <property type="entry name" value="PROTEIN_KINASE_ATP"/>
    <property type="match status" value="1"/>
</dbReference>
<keyword evidence="31" id="KW-1185">Reference proteome</keyword>
<dbReference type="OMA" id="WFAMHAP"/>
<keyword evidence="11" id="KW-0677">Repeat</keyword>
<keyword evidence="14 26" id="KW-0067">ATP-binding</keyword>
<keyword evidence="10" id="KW-0519">Myristate</keyword>
<name>A0A8S1N1P6_PARPR</name>
<dbReference type="InterPro" id="IPR050205">
    <property type="entry name" value="CDPK_Ser/Thr_kinases"/>
</dbReference>
<keyword evidence="15" id="KW-0282">Flagellum</keyword>
<evidence type="ECO:0000256" key="22">
    <source>
        <dbReference type="ARBA" id="ARBA00047899"/>
    </source>
</evidence>
<dbReference type="EMBL" id="CAJJDM010000080">
    <property type="protein sequence ID" value="CAD8086758.1"/>
    <property type="molecule type" value="Genomic_DNA"/>
</dbReference>
<reference evidence="30" key="1">
    <citation type="submission" date="2021-01" db="EMBL/GenBank/DDBJ databases">
        <authorList>
            <consortium name="Genoscope - CEA"/>
            <person name="William W."/>
        </authorList>
    </citation>
    <scope>NUCLEOTIDE SEQUENCE</scope>
</reference>
<evidence type="ECO:0000313" key="31">
    <source>
        <dbReference type="Proteomes" id="UP000688137"/>
    </source>
</evidence>
<keyword evidence="8 27" id="KW-0723">Serine/threonine-protein kinase</keyword>
<keyword evidence="17" id="KW-0969">Cilium</keyword>
<evidence type="ECO:0000256" key="5">
    <source>
        <dbReference type="ARBA" id="ARBA00012513"/>
    </source>
</evidence>
<comment type="catalytic activity">
    <reaction evidence="23">
        <text>L-seryl-[protein] + ATP = O-phospho-L-seryl-[protein] + ADP + H(+)</text>
        <dbReference type="Rhea" id="RHEA:17989"/>
        <dbReference type="Rhea" id="RHEA-COMP:9863"/>
        <dbReference type="Rhea" id="RHEA-COMP:11604"/>
        <dbReference type="ChEBI" id="CHEBI:15378"/>
        <dbReference type="ChEBI" id="CHEBI:29999"/>
        <dbReference type="ChEBI" id="CHEBI:30616"/>
        <dbReference type="ChEBI" id="CHEBI:83421"/>
        <dbReference type="ChEBI" id="CHEBI:456216"/>
        <dbReference type="EC" id="2.7.11.1"/>
    </reaction>
</comment>
<evidence type="ECO:0000256" key="15">
    <source>
        <dbReference type="ARBA" id="ARBA00022846"/>
    </source>
</evidence>
<keyword evidence="9" id="KW-0808">Transferase</keyword>
<dbReference type="GO" id="GO:0004674">
    <property type="term" value="F:protein serine/threonine kinase activity"/>
    <property type="evidence" value="ECO:0007669"/>
    <property type="project" value="UniProtKB-KW"/>
</dbReference>
<organism evidence="30 31">
    <name type="scientific">Paramecium primaurelia</name>
    <dbReference type="NCBI Taxonomy" id="5886"/>
    <lineage>
        <taxon>Eukaryota</taxon>
        <taxon>Sar</taxon>
        <taxon>Alveolata</taxon>
        <taxon>Ciliophora</taxon>
        <taxon>Intramacronucleata</taxon>
        <taxon>Oligohymenophorea</taxon>
        <taxon>Peniculida</taxon>
        <taxon>Parameciidae</taxon>
        <taxon>Paramecium</taxon>
    </lineage>
</organism>
<evidence type="ECO:0000256" key="11">
    <source>
        <dbReference type="ARBA" id="ARBA00022737"/>
    </source>
</evidence>
<dbReference type="GO" id="GO:0005886">
    <property type="term" value="C:plasma membrane"/>
    <property type="evidence" value="ECO:0007669"/>
    <property type="project" value="UniProtKB-SubCell"/>
</dbReference>
<dbReference type="PROSITE" id="PS00108">
    <property type="entry name" value="PROTEIN_KINASE_ST"/>
    <property type="match status" value="1"/>
</dbReference>
<dbReference type="SMART" id="SM00220">
    <property type="entry name" value="S_TKc"/>
    <property type="match status" value="1"/>
</dbReference>
<feature type="domain" description="EF-hand" evidence="29">
    <location>
        <begin position="345"/>
        <end position="380"/>
    </location>
</feature>
<keyword evidence="16" id="KW-1043">Host membrane</keyword>
<dbReference type="AlphaFoldDB" id="A0A8S1N1P6"/>
<gene>
    <name evidence="30" type="ORF">PPRIM_AZ9-3.1.T0770082</name>
</gene>
<dbReference type="InterPro" id="IPR000719">
    <property type="entry name" value="Prot_kinase_dom"/>
</dbReference>
<evidence type="ECO:0000256" key="25">
    <source>
        <dbReference type="ARBA" id="ARBA00068067"/>
    </source>
</evidence>
<feature type="domain" description="EF-hand" evidence="29">
    <location>
        <begin position="454"/>
        <end position="488"/>
    </location>
</feature>
<keyword evidence="20" id="KW-0449">Lipoprotein</keyword>
<dbReference type="GO" id="GO:0020005">
    <property type="term" value="C:symbiont-containing vacuole membrane"/>
    <property type="evidence" value="ECO:0007669"/>
    <property type="project" value="UniProtKB-SubCell"/>
</dbReference>
<evidence type="ECO:0000256" key="1">
    <source>
        <dbReference type="ARBA" id="ARBA00001946"/>
    </source>
</evidence>
<dbReference type="FunFam" id="1.10.238.10:FF:000585">
    <property type="entry name" value="Calcium-dependent protein kinase-a"/>
    <property type="match status" value="1"/>
</dbReference>
<keyword evidence="12 26" id="KW-0547">Nucleotide-binding</keyword>
<evidence type="ECO:0000256" key="17">
    <source>
        <dbReference type="ARBA" id="ARBA00023069"/>
    </source>
</evidence>
<comment type="caution">
    <text evidence="30">The sequence shown here is derived from an EMBL/GenBank/DDBJ whole genome shotgun (WGS) entry which is preliminary data.</text>
</comment>
<dbReference type="EC" id="2.7.11.1" evidence="5"/>
<evidence type="ECO:0000256" key="26">
    <source>
        <dbReference type="PROSITE-ProRule" id="PRU10141"/>
    </source>
</evidence>
<evidence type="ECO:0000256" key="10">
    <source>
        <dbReference type="ARBA" id="ARBA00022707"/>
    </source>
</evidence>
<dbReference type="GO" id="GO:0005524">
    <property type="term" value="F:ATP binding"/>
    <property type="evidence" value="ECO:0007669"/>
    <property type="project" value="UniProtKB-UniRule"/>
</dbReference>
<evidence type="ECO:0000256" key="24">
    <source>
        <dbReference type="ARBA" id="ARBA00060437"/>
    </source>
</evidence>
<evidence type="ECO:0000256" key="4">
    <source>
        <dbReference type="ARBA" id="ARBA00004425"/>
    </source>
</evidence>
<proteinExistence type="inferred from homology"/>
<dbReference type="PANTHER" id="PTHR24349">
    <property type="entry name" value="SERINE/THREONINE-PROTEIN KINASE"/>
    <property type="match status" value="1"/>
</dbReference>
<comment type="subcellular location">
    <subcellularLocation>
        <location evidence="3">Cell membrane</location>
        <topology evidence="3">Lipid-anchor</topology>
        <orientation evidence="3">Cytoplasmic side</orientation>
    </subcellularLocation>
    <subcellularLocation>
        <location evidence="2">Cell projection</location>
        <location evidence="2">Cilium</location>
        <location evidence="2">Flagellum</location>
    </subcellularLocation>
    <subcellularLocation>
        <location evidence="4">Host cell membrane</location>
        <topology evidence="4">Lipid-anchor</topology>
    </subcellularLocation>
    <subcellularLocation>
        <location evidence="24">Parasitophorous vacuole membrane</location>
        <topology evidence="24">Lipid-anchor</topology>
    </subcellularLocation>
</comment>
<evidence type="ECO:0000256" key="20">
    <source>
        <dbReference type="ARBA" id="ARBA00023288"/>
    </source>
</evidence>
<dbReference type="PROSITE" id="PS50011">
    <property type="entry name" value="PROTEIN_KINASE_DOM"/>
    <property type="match status" value="1"/>
</dbReference>
<keyword evidence="6" id="KW-1003">Cell membrane</keyword>
<accession>A0A8S1N1P6</accession>
<evidence type="ECO:0000313" key="30">
    <source>
        <dbReference type="EMBL" id="CAD8086758.1"/>
    </source>
</evidence>
<feature type="binding site" evidence="26">
    <location>
        <position position="72"/>
    </location>
    <ligand>
        <name>ATP</name>
        <dbReference type="ChEBI" id="CHEBI:30616"/>
    </ligand>
</feature>
<comment type="similarity">
    <text evidence="21">Belongs to the protein kinase superfamily. Ser/Thr protein kinase family. CDPK subfamily.</text>
</comment>
<evidence type="ECO:0000256" key="7">
    <source>
        <dbReference type="ARBA" id="ARBA00022511"/>
    </source>
</evidence>
<dbReference type="CDD" id="cd00051">
    <property type="entry name" value="EFh"/>
    <property type="match status" value="1"/>
</dbReference>
<feature type="domain" description="EF-hand" evidence="29">
    <location>
        <begin position="418"/>
        <end position="453"/>
    </location>
</feature>
<dbReference type="PROSITE" id="PS00018">
    <property type="entry name" value="EF_HAND_1"/>
    <property type="match status" value="4"/>
</dbReference>
<dbReference type="PROSITE" id="PS50222">
    <property type="entry name" value="EF_HAND_2"/>
    <property type="match status" value="4"/>
</dbReference>
<evidence type="ECO:0000256" key="23">
    <source>
        <dbReference type="ARBA" id="ARBA00048679"/>
    </source>
</evidence>
<feature type="domain" description="EF-hand" evidence="29">
    <location>
        <begin position="382"/>
        <end position="417"/>
    </location>
</feature>
<dbReference type="FunFam" id="1.10.238.10:FF:000299">
    <property type="entry name" value="Uncharacterized protein"/>
    <property type="match status" value="1"/>
</dbReference>
<dbReference type="InterPro" id="IPR017441">
    <property type="entry name" value="Protein_kinase_ATP_BS"/>
</dbReference>
<dbReference type="InterPro" id="IPR018247">
    <property type="entry name" value="EF_Hand_1_Ca_BS"/>
</dbReference>
<keyword evidence="18" id="KW-0564">Palmitate</keyword>
<dbReference type="FunFam" id="1.10.510.10:FF:000398">
    <property type="entry name" value="Calcium-dependent protein kinase 1"/>
    <property type="match status" value="1"/>
</dbReference>
<keyword evidence="7" id="KW-1032">Host cell membrane</keyword>
<dbReference type="Pfam" id="PF00069">
    <property type="entry name" value="Pkinase"/>
    <property type="match status" value="1"/>
</dbReference>
<feature type="domain" description="Protein kinase" evidence="28">
    <location>
        <begin position="43"/>
        <end position="299"/>
    </location>
</feature>
<dbReference type="InterPro" id="IPR002048">
    <property type="entry name" value="EF_hand_dom"/>
</dbReference>
<evidence type="ECO:0000259" key="28">
    <source>
        <dbReference type="PROSITE" id="PS50011"/>
    </source>
</evidence>
<sequence length="497" mass="57122">MGCGSAKPSDVNNPQQINDKSQLRVTSLNLVTEKMGQISQDYHLLKPSLGKGAYGEVRKGIHKLTNQTRAVKIISKDKAKKADMERLKEEVDILKRLDHPNIIKIYEFYQDNKNMYIVTELCTGGELFDKIQESSSFSERKAAETMKQILSAVNYLHKSKIVHRDIKPENILYESSKPNALLKIVDFGTSRFYDPDVKMDQKLGTPYYIAPEVLERKYDEKCDIWSCGVILYILLSGTAPFNGDDDNLIMEAVKRGFYSFDTEEWRLISIEAKRLISKMLERDPKKRISAEQALQDDWITTYVKKPEIDLPQLTRVLNNMKNFNVEKKFQEAALTFMVNYLATSQEKQELLTQFQALDLNGDGRLSREELIIGYSKVMSYSDAEIEVDKLMKQIDQDGNGSIDYSEFVLATFNKVKLIEDKRLEQAFKLFDKDGSGTISIDEIKQIFGQNSQVSEKVWKDLIQEVDQNGDGQIEFKEFKEIIVKAIQNTNEIDDIKK</sequence>
<dbReference type="FunFam" id="3.30.200.20:FF:001182">
    <property type="entry name" value="Uncharacterized protein"/>
    <property type="match status" value="1"/>
</dbReference>
<dbReference type="Pfam" id="PF13499">
    <property type="entry name" value="EF-hand_7"/>
    <property type="match status" value="2"/>
</dbReference>
<evidence type="ECO:0000256" key="18">
    <source>
        <dbReference type="ARBA" id="ARBA00023139"/>
    </source>
</evidence>
<evidence type="ECO:0000259" key="29">
    <source>
        <dbReference type="PROSITE" id="PS50222"/>
    </source>
</evidence>
<dbReference type="GO" id="GO:0031514">
    <property type="term" value="C:motile cilium"/>
    <property type="evidence" value="ECO:0007669"/>
    <property type="project" value="UniProtKB-SubCell"/>
</dbReference>
<evidence type="ECO:0000256" key="6">
    <source>
        <dbReference type="ARBA" id="ARBA00022475"/>
    </source>
</evidence>
<evidence type="ECO:0000256" key="14">
    <source>
        <dbReference type="ARBA" id="ARBA00022840"/>
    </source>
</evidence>
<dbReference type="CDD" id="cd05117">
    <property type="entry name" value="STKc_CAMK"/>
    <property type="match status" value="1"/>
</dbReference>
<protein>
    <recommendedName>
        <fullName evidence="25">Calcium-dependent protein kinase 1</fullName>
        <ecNumber evidence="5">2.7.11.1</ecNumber>
    </recommendedName>
</protein>
<dbReference type="SMART" id="SM00054">
    <property type="entry name" value="EFh"/>
    <property type="match status" value="4"/>
</dbReference>
<dbReference type="InterPro" id="IPR008271">
    <property type="entry name" value="Ser/Thr_kinase_AS"/>
</dbReference>
<evidence type="ECO:0000256" key="19">
    <source>
        <dbReference type="ARBA" id="ARBA00023273"/>
    </source>
</evidence>
<evidence type="ECO:0000256" key="12">
    <source>
        <dbReference type="ARBA" id="ARBA00022741"/>
    </source>
</evidence>
<dbReference type="GO" id="GO:0020002">
    <property type="term" value="C:host cell plasma membrane"/>
    <property type="evidence" value="ECO:0007669"/>
    <property type="project" value="UniProtKB-SubCell"/>
</dbReference>
<dbReference type="Proteomes" id="UP000688137">
    <property type="component" value="Unassembled WGS sequence"/>
</dbReference>